<evidence type="ECO:0000256" key="3">
    <source>
        <dbReference type="ARBA" id="ARBA00022908"/>
    </source>
</evidence>
<keyword evidence="5" id="KW-0233">DNA recombination</keyword>
<evidence type="ECO:0000313" key="9">
    <source>
        <dbReference type="EMBL" id="CDA09819.1"/>
    </source>
</evidence>
<dbReference type="InterPro" id="IPR050090">
    <property type="entry name" value="Tyrosine_recombinase_XerCD"/>
</dbReference>
<comment type="similarity">
    <text evidence="2">Belongs to the 'phage' integrase family.</text>
</comment>
<evidence type="ECO:0000256" key="4">
    <source>
        <dbReference type="ARBA" id="ARBA00023125"/>
    </source>
</evidence>
<dbReference type="PANTHER" id="PTHR30349:SF41">
    <property type="entry name" value="INTEGRASE_RECOMBINASE PROTEIN MJ0367-RELATED"/>
    <property type="match status" value="1"/>
</dbReference>
<dbReference type="PANTHER" id="PTHR30349">
    <property type="entry name" value="PHAGE INTEGRASE-RELATED"/>
    <property type="match status" value="1"/>
</dbReference>
<dbReference type="Pfam" id="PF13495">
    <property type="entry name" value="Phage_int_SAM_4"/>
    <property type="match status" value="1"/>
</dbReference>
<evidence type="ECO:0000259" key="8">
    <source>
        <dbReference type="PROSITE" id="PS51900"/>
    </source>
</evidence>
<comment type="function">
    <text evidence="1">Site-specific tyrosine recombinase, which acts by catalyzing the cutting and rejoining of the recombining DNA molecules.</text>
</comment>
<keyword evidence="4 6" id="KW-0238">DNA-binding</keyword>
<accession>R5XBP0</accession>
<dbReference type="GO" id="GO:0003677">
    <property type="term" value="F:DNA binding"/>
    <property type="evidence" value="ECO:0007669"/>
    <property type="project" value="UniProtKB-UniRule"/>
</dbReference>
<protein>
    <submittedName>
        <fullName evidence="9">Integrase family protein</fullName>
    </submittedName>
</protein>
<dbReference type="Gene3D" id="1.10.443.10">
    <property type="entry name" value="Intergrase catalytic core"/>
    <property type="match status" value="1"/>
</dbReference>
<dbReference type="GO" id="GO:0015074">
    <property type="term" value="P:DNA integration"/>
    <property type="evidence" value="ECO:0007669"/>
    <property type="project" value="UniProtKB-KW"/>
</dbReference>
<reference evidence="9" key="1">
    <citation type="submission" date="2012-11" db="EMBL/GenBank/DDBJ databases">
        <title>Dependencies among metagenomic species, viruses, plasmids and units of genetic variation.</title>
        <authorList>
            <person name="Nielsen H.B."/>
            <person name="Almeida M."/>
            <person name="Juncker A.S."/>
            <person name="Rasmussen S."/>
            <person name="Li J."/>
            <person name="Sunagawa S."/>
            <person name="Plichta D."/>
            <person name="Gautier L."/>
            <person name="Le Chatelier E."/>
            <person name="Peletier E."/>
            <person name="Bonde I."/>
            <person name="Nielsen T."/>
            <person name="Manichanh C."/>
            <person name="Arumugam M."/>
            <person name="Batto J."/>
            <person name="Santos M.B.Q.D."/>
            <person name="Blom N."/>
            <person name="Borruel N."/>
            <person name="Burgdorf K.S."/>
            <person name="Boumezbeur F."/>
            <person name="Casellas F."/>
            <person name="Dore J."/>
            <person name="Guarner F."/>
            <person name="Hansen T."/>
            <person name="Hildebrand F."/>
            <person name="Kaas R.S."/>
            <person name="Kennedy S."/>
            <person name="Kristiansen K."/>
            <person name="Kultima J.R."/>
            <person name="Leonard P."/>
            <person name="Levenez F."/>
            <person name="Lund O."/>
            <person name="Moumen B."/>
            <person name="Le Paslier D."/>
            <person name="Pons N."/>
            <person name="Pedersen O."/>
            <person name="Prifti E."/>
            <person name="Qin J."/>
            <person name="Raes J."/>
            <person name="Tap J."/>
            <person name="Tims S."/>
            <person name="Ussery D.W."/>
            <person name="Yamada T."/>
            <person name="MetaHit consortium"/>
            <person name="Renault P."/>
            <person name="Sicheritz-Ponten T."/>
            <person name="Bork P."/>
            <person name="Wang J."/>
            <person name="Brunak S."/>
            <person name="Ehrlich S.D."/>
        </authorList>
    </citation>
    <scope>NUCLEOTIDE SEQUENCE [LARGE SCALE GENOMIC DNA]</scope>
</reference>
<evidence type="ECO:0000256" key="1">
    <source>
        <dbReference type="ARBA" id="ARBA00003283"/>
    </source>
</evidence>
<evidence type="ECO:0000313" key="10">
    <source>
        <dbReference type="Proteomes" id="UP000017980"/>
    </source>
</evidence>
<organism evidence="9 10">
    <name type="scientific">Intestinibacter bartlettii CAG:1329</name>
    <dbReference type="NCBI Taxonomy" id="1263063"/>
    <lineage>
        <taxon>Bacteria</taxon>
        <taxon>Bacillati</taxon>
        <taxon>Bacillota</taxon>
        <taxon>Clostridia</taxon>
        <taxon>Peptostreptococcales</taxon>
        <taxon>Peptostreptococcaceae</taxon>
        <taxon>Intestinibacter</taxon>
    </lineage>
</organism>
<dbReference type="InterPro" id="IPR002104">
    <property type="entry name" value="Integrase_catalytic"/>
</dbReference>
<sequence>MLLEDLAKEYIYEIQIRNYTPRTIKGYKNNILRFCQFIKNEFEIVELEEVSPIHIKQYLNSLNKKGRSPVYINTILKNLRSFFQYGFNEGYCINIAKKVTWLKENKSIISTFTDSEVKRMLDYWKFSSYLHARNRCIMAVLFDTGIRNFELCELKNLDVRETVIHIMGKGRKERVIPISPYLKKVMIKYERIKECYLSDDILNYDNYFLSSRNKPLTTEAIQRIVKLAGQGANVRKEIRCSPHTCRHYYAQAQLKNGLDVYSLSRLLGHESIVITKRYLEGIKDTEVLELGVKSSPLMNLK</sequence>
<feature type="domain" description="Core-binding (CB)" evidence="8">
    <location>
        <begin position="1"/>
        <end position="87"/>
    </location>
</feature>
<dbReference type="PROSITE" id="PS51898">
    <property type="entry name" value="TYR_RECOMBINASE"/>
    <property type="match status" value="1"/>
</dbReference>
<evidence type="ECO:0000256" key="2">
    <source>
        <dbReference type="ARBA" id="ARBA00008857"/>
    </source>
</evidence>
<dbReference type="GO" id="GO:0006310">
    <property type="term" value="P:DNA recombination"/>
    <property type="evidence" value="ECO:0007669"/>
    <property type="project" value="UniProtKB-KW"/>
</dbReference>
<dbReference type="InterPro" id="IPR004107">
    <property type="entry name" value="Integrase_SAM-like_N"/>
</dbReference>
<gene>
    <name evidence="9" type="ORF">BN488_00872</name>
</gene>
<dbReference type="Gene3D" id="1.10.150.130">
    <property type="match status" value="1"/>
</dbReference>
<dbReference type="InterPro" id="IPR011010">
    <property type="entry name" value="DNA_brk_join_enz"/>
</dbReference>
<dbReference type="PROSITE" id="PS51900">
    <property type="entry name" value="CB"/>
    <property type="match status" value="1"/>
</dbReference>
<evidence type="ECO:0000256" key="5">
    <source>
        <dbReference type="ARBA" id="ARBA00023172"/>
    </source>
</evidence>
<keyword evidence="3" id="KW-0229">DNA integration</keyword>
<dbReference type="Pfam" id="PF00589">
    <property type="entry name" value="Phage_integrase"/>
    <property type="match status" value="1"/>
</dbReference>
<dbReference type="InterPro" id="IPR013762">
    <property type="entry name" value="Integrase-like_cat_sf"/>
</dbReference>
<dbReference type="EMBL" id="CBBD010000025">
    <property type="protein sequence ID" value="CDA09819.1"/>
    <property type="molecule type" value="Genomic_DNA"/>
</dbReference>
<dbReference type="AlphaFoldDB" id="R5XBP0"/>
<comment type="caution">
    <text evidence="9">The sequence shown here is derived from an EMBL/GenBank/DDBJ whole genome shotgun (WGS) entry which is preliminary data.</text>
</comment>
<evidence type="ECO:0000259" key="7">
    <source>
        <dbReference type="PROSITE" id="PS51898"/>
    </source>
</evidence>
<dbReference type="InterPro" id="IPR044068">
    <property type="entry name" value="CB"/>
</dbReference>
<proteinExistence type="inferred from homology"/>
<dbReference type="SUPFAM" id="SSF56349">
    <property type="entry name" value="DNA breaking-rejoining enzymes"/>
    <property type="match status" value="1"/>
</dbReference>
<dbReference type="Proteomes" id="UP000017980">
    <property type="component" value="Unassembled WGS sequence"/>
</dbReference>
<dbReference type="RefSeq" id="WP_022071232.1">
    <property type="nucleotide sequence ID" value="NZ_HF999321.1"/>
</dbReference>
<name>R5XBP0_9FIRM</name>
<evidence type="ECO:0000256" key="6">
    <source>
        <dbReference type="PROSITE-ProRule" id="PRU01248"/>
    </source>
</evidence>
<dbReference type="InterPro" id="IPR010998">
    <property type="entry name" value="Integrase_recombinase_N"/>
</dbReference>
<feature type="domain" description="Tyr recombinase" evidence="7">
    <location>
        <begin position="107"/>
        <end position="293"/>
    </location>
</feature>